<comment type="caution">
    <text evidence="2">The sequence shown here is derived from an EMBL/GenBank/DDBJ whole genome shotgun (WGS) entry which is preliminary data.</text>
</comment>
<accession>A0ABQ5JWT9</accession>
<feature type="region of interest" description="Disordered" evidence="1">
    <location>
        <begin position="144"/>
        <end position="173"/>
    </location>
</feature>
<dbReference type="Proteomes" id="UP001057375">
    <property type="component" value="Unassembled WGS sequence"/>
</dbReference>
<reference evidence="2" key="1">
    <citation type="submission" date="2022-03" db="EMBL/GenBank/DDBJ databases">
        <title>Draft genome sequence of Aduncisulcus paluster, a free-living microaerophilic Fornicata.</title>
        <authorList>
            <person name="Yuyama I."/>
            <person name="Kume K."/>
            <person name="Tamura T."/>
            <person name="Inagaki Y."/>
            <person name="Hashimoto T."/>
        </authorList>
    </citation>
    <scope>NUCLEOTIDE SEQUENCE</scope>
    <source>
        <strain evidence="2">NY0171</strain>
    </source>
</reference>
<evidence type="ECO:0000256" key="1">
    <source>
        <dbReference type="SAM" id="MobiDB-lite"/>
    </source>
</evidence>
<evidence type="ECO:0000313" key="2">
    <source>
        <dbReference type="EMBL" id="GKT20337.1"/>
    </source>
</evidence>
<dbReference type="EMBL" id="BQXS01012212">
    <property type="protein sequence ID" value="GKT20337.1"/>
    <property type="molecule type" value="Genomic_DNA"/>
</dbReference>
<feature type="compositionally biased region" description="Acidic residues" evidence="1">
    <location>
        <begin position="164"/>
        <end position="173"/>
    </location>
</feature>
<organism evidence="2 3">
    <name type="scientific">Aduncisulcus paluster</name>
    <dbReference type="NCBI Taxonomy" id="2918883"/>
    <lineage>
        <taxon>Eukaryota</taxon>
        <taxon>Metamonada</taxon>
        <taxon>Carpediemonas-like organisms</taxon>
        <taxon>Aduncisulcus</taxon>
    </lineage>
</organism>
<feature type="compositionally biased region" description="Polar residues" evidence="1">
    <location>
        <begin position="144"/>
        <end position="160"/>
    </location>
</feature>
<proteinExistence type="predicted"/>
<keyword evidence="3" id="KW-1185">Reference proteome</keyword>
<name>A0ABQ5JWT9_9EUKA</name>
<sequence length="173" mass="19451">MPGARPISDRQLLEYIADLSERGIKLQTEKGMGRISKCIRLAIQWRKHEGNKVIKDAIESLSSSPSITISSVKEKLRRSFRSKLIEEGNPNPDDAAESLVGFLAYNIKRLLRDHAQTTNPRVRSSQTRDDDAFLFIRRESTGDESQLLSGEVTNLSTTSGIPDDQVEIEDDHE</sequence>
<evidence type="ECO:0000313" key="3">
    <source>
        <dbReference type="Proteomes" id="UP001057375"/>
    </source>
</evidence>
<gene>
    <name evidence="2" type="ORF">ADUPG1_011711</name>
</gene>
<protein>
    <submittedName>
        <fullName evidence="2">Uncharacterized protein</fullName>
    </submittedName>
</protein>